<proteinExistence type="predicted"/>
<name>A0A832SQJ1_9CREN</name>
<dbReference type="SUPFAM" id="SSF50494">
    <property type="entry name" value="Trypsin-like serine proteases"/>
    <property type="match status" value="1"/>
</dbReference>
<gene>
    <name evidence="1" type="ORF">HA333_02230</name>
</gene>
<dbReference type="Proteomes" id="UP000651120">
    <property type="component" value="Unassembled WGS sequence"/>
</dbReference>
<dbReference type="AlphaFoldDB" id="A0A832SQJ1"/>
<dbReference type="OMA" id="IMTIPVE"/>
<dbReference type="InterPro" id="IPR009003">
    <property type="entry name" value="Peptidase_S1_PA"/>
</dbReference>
<evidence type="ECO:0000313" key="1">
    <source>
        <dbReference type="EMBL" id="HII46305.1"/>
    </source>
</evidence>
<reference evidence="1" key="1">
    <citation type="journal article" date="2020" name="bioRxiv">
        <title>A rank-normalized archaeal taxonomy based on genome phylogeny resolves widespread incomplete and uneven classifications.</title>
        <authorList>
            <person name="Rinke C."/>
            <person name="Chuvochina M."/>
            <person name="Mussig A.J."/>
            <person name="Chaumeil P.-A."/>
            <person name="Waite D.W."/>
            <person name="Whitman W.B."/>
            <person name="Parks D.H."/>
            <person name="Hugenholtz P."/>
        </authorList>
    </citation>
    <scope>NUCLEOTIDE SEQUENCE</scope>
    <source>
        <strain evidence="1">UBA8839</strain>
    </source>
</reference>
<protein>
    <recommendedName>
        <fullName evidence="3">Peptidase S1 domain-containing protein</fullName>
    </recommendedName>
</protein>
<comment type="caution">
    <text evidence="1">The sequence shown here is derived from an EMBL/GenBank/DDBJ whole genome shotgun (WGS) entry which is preliminary data.</text>
</comment>
<dbReference type="GeneID" id="1466006"/>
<evidence type="ECO:0000313" key="2">
    <source>
        <dbReference type="Proteomes" id="UP000651120"/>
    </source>
</evidence>
<accession>A0A832SQJ1</accession>
<sequence length="476" mass="53746">MDKRLVLGLMALLLATALIYAATPYKNPYQYSEEHQTLWGKIAALAHYDVIKTTEPRLCSNGAANYTCFLSKTDIAPILKALNKTGVKPEVAEIEAKWVLVLDIDYTAVLATGNSSPYWRNYTVIKAWELTWNNQTARVYQVRLRWSYGELIKAKDLVVEKLLYKDKVKGITSVAPALERIVVTTKNATSDRKPDPNATETIKKKIKEIDSDLEVEVAYAEEARPTLSRGSVFNPLVGGINITLIYRYTPNYLNISGCTLGFTGMLYGSIPVIVTAWHCSFWIWGSSVRVYQPTHFDYYIGNQYQPAGCTYRQIDAYTIETYCDIMTIPVDTSRRTTAPQIFRPYDVDWGTVTKVLGRYDVPWLGTLTKAGRTTDIAQGLLWNYCTDTIYYQRARYDENLIIIHQITVKCTVDVAWMKNWKGDSGGPVYVVGPLIGLNSREIYAYGITSGVYFGLVGEPHTIVSPLDAYPLYVKYT</sequence>
<organism evidence="1 2">
    <name type="scientific">Pyrobaculum aerophilum</name>
    <dbReference type="NCBI Taxonomy" id="13773"/>
    <lineage>
        <taxon>Archaea</taxon>
        <taxon>Thermoproteota</taxon>
        <taxon>Thermoprotei</taxon>
        <taxon>Thermoproteales</taxon>
        <taxon>Thermoproteaceae</taxon>
        <taxon>Pyrobaculum</taxon>
    </lineage>
</organism>
<evidence type="ECO:0008006" key="3">
    <source>
        <dbReference type="Google" id="ProtNLM"/>
    </source>
</evidence>
<dbReference type="RefSeq" id="WP_011008224.1">
    <property type="nucleotide sequence ID" value="NZ_DUJP01000011.1"/>
</dbReference>
<dbReference type="EMBL" id="DUJP01000011">
    <property type="protein sequence ID" value="HII46305.1"/>
    <property type="molecule type" value="Genomic_DNA"/>
</dbReference>